<evidence type="ECO:0000259" key="1">
    <source>
        <dbReference type="Pfam" id="PF00682"/>
    </source>
</evidence>
<dbReference type="InterPro" id="IPR000891">
    <property type="entry name" value="PYR_CT"/>
</dbReference>
<dbReference type="HOGENOM" id="CLU_037512_0_0_9"/>
<gene>
    <name evidence="2" type="ORF">HMPREF0322_05147</name>
</gene>
<dbReference type="CDD" id="cd07944">
    <property type="entry name" value="DRE_TIM_HOA_like"/>
    <property type="match status" value="1"/>
</dbReference>
<evidence type="ECO:0000313" key="3">
    <source>
        <dbReference type="Proteomes" id="UP000004416"/>
    </source>
</evidence>
<name>G9XVW4_DESHA</name>
<dbReference type="GO" id="GO:0003824">
    <property type="term" value="F:catalytic activity"/>
    <property type="evidence" value="ECO:0007669"/>
    <property type="project" value="InterPro"/>
</dbReference>
<dbReference type="AlphaFoldDB" id="G9XVW4"/>
<dbReference type="SUPFAM" id="SSF51569">
    <property type="entry name" value="Aldolase"/>
    <property type="match status" value="1"/>
</dbReference>
<dbReference type="Proteomes" id="UP000004416">
    <property type="component" value="Unassembled WGS sequence"/>
</dbReference>
<reference evidence="2 3" key="1">
    <citation type="submission" date="2011-08" db="EMBL/GenBank/DDBJ databases">
        <authorList>
            <person name="Weinstock G."/>
            <person name="Sodergren E."/>
            <person name="Clifton S."/>
            <person name="Fulton L."/>
            <person name="Fulton B."/>
            <person name="Courtney L."/>
            <person name="Fronick C."/>
            <person name="Harrison M."/>
            <person name="Strong C."/>
            <person name="Farmer C."/>
            <person name="Delahaunty K."/>
            <person name="Markovic C."/>
            <person name="Hall O."/>
            <person name="Minx P."/>
            <person name="Tomlinson C."/>
            <person name="Mitreva M."/>
            <person name="Hou S."/>
            <person name="Chen J."/>
            <person name="Wollam A."/>
            <person name="Pepin K.H."/>
            <person name="Johnson M."/>
            <person name="Bhonagiri V."/>
            <person name="Zhang X."/>
            <person name="Suruliraj S."/>
            <person name="Warren W."/>
            <person name="Chinwalla A."/>
            <person name="Mardis E.R."/>
            <person name="Wilson R.K."/>
        </authorList>
    </citation>
    <scope>NUCLEOTIDE SEQUENCE [LARGE SCALE GENOMIC DNA]</scope>
    <source>
        <strain evidence="2 3">DP7</strain>
    </source>
</reference>
<proteinExistence type="predicted"/>
<comment type="caution">
    <text evidence="2">The sequence shown here is derived from an EMBL/GenBank/DDBJ whole genome shotgun (WGS) entry which is preliminary data.</text>
</comment>
<evidence type="ECO:0000313" key="2">
    <source>
        <dbReference type="EMBL" id="EHL04227.1"/>
    </source>
</evidence>
<dbReference type="Pfam" id="PF00682">
    <property type="entry name" value="HMGL-like"/>
    <property type="match status" value="1"/>
</dbReference>
<accession>G9XVW4</accession>
<organism evidence="2 3">
    <name type="scientific">Desulfitobacterium hafniense DP7</name>
    <dbReference type="NCBI Taxonomy" id="537010"/>
    <lineage>
        <taxon>Bacteria</taxon>
        <taxon>Bacillati</taxon>
        <taxon>Bacillota</taxon>
        <taxon>Clostridia</taxon>
        <taxon>Eubacteriales</taxon>
        <taxon>Desulfitobacteriaceae</taxon>
        <taxon>Desulfitobacterium</taxon>
    </lineage>
</organism>
<protein>
    <recommendedName>
        <fullName evidence="1">Pyruvate carboxyltransferase domain-containing protein</fullName>
    </recommendedName>
</protein>
<dbReference type="Gene3D" id="3.20.20.70">
    <property type="entry name" value="Aldolase class I"/>
    <property type="match status" value="1"/>
</dbReference>
<feature type="domain" description="Pyruvate carboxyltransferase" evidence="1">
    <location>
        <begin position="124"/>
        <end position="260"/>
    </location>
</feature>
<dbReference type="EMBL" id="AFZX01000137">
    <property type="protein sequence ID" value="EHL04227.1"/>
    <property type="molecule type" value="Genomic_DNA"/>
</dbReference>
<dbReference type="PATRIC" id="fig|537010.4.peg.4791"/>
<sequence length="530" mass="61154">MGGGNRMKNIQLLDCTLRDGGYINNWAFGERTIKSMINSLIRSNVDMVEVGFLRDCVYDIDKTLFNNVSEAKNILPRHSVNTKFVLMSLHDKYSIDKLEENDGTIYAIRVTFHDYDVDEGLDFIRKVMEKGYRCFCNPINIMGYSDTQILTIIEKVNEIKPFGFSIVDTFGSMKRKDLLRLYYLCEKNLNPNITLGLHLHENMSLAFSLAQTFIENISSRDFVIDASLLGMGRVPGNLCMELIMDYLNDIGGERYNTSYALDAIEDHILKIRAKIAWGYSTEYYLSAKYNLHRNYAEYLLDKGKLTAKNIDHILSQIDKSKKTAFDANYVEKLYLNYQDRKVDDIQTIRNLKEKIGDKSVLILAPGKSLNTEKKKVDQYIKENAPYIFSANFFSESFPIDCAFFSNAKRFEDYAYIQDFIKNVVVTSNITKKDIEKVNYHDVHYGQVTTSNCVLMLINLLLRMGFHKVVLAGFDGYLENDHAYIDTSLESIRNVHSSNVEIIESLKKLEQHIEMEVLTESLYMQERDSYA</sequence>
<dbReference type="InterPro" id="IPR013785">
    <property type="entry name" value="Aldolase_TIM"/>
</dbReference>